<dbReference type="GO" id="GO:0005762">
    <property type="term" value="C:mitochondrial large ribosomal subunit"/>
    <property type="evidence" value="ECO:0007669"/>
    <property type="project" value="TreeGrafter"/>
</dbReference>
<evidence type="ECO:0000259" key="1">
    <source>
        <dbReference type="PROSITE" id="PS00745"/>
    </source>
</evidence>
<feature type="domain" description="Prokaryotic-type class I peptide chain release factors" evidence="1">
    <location>
        <begin position="29"/>
        <end position="45"/>
    </location>
</feature>
<dbReference type="GeneID" id="24424093"/>
<keyword evidence="3" id="KW-1185">Reference proteome</keyword>
<dbReference type="GO" id="GO:0004045">
    <property type="term" value="F:peptidyl-tRNA hydrolase activity"/>
    <property type="evidence" value="ECO:0007669"/>
    <property type="project" value="UniProtKB-EC"/>
</dbReference>
<dbReference type="PROSITE" id="PS00745">
    <property type="entry name" value="RF_PROK_I"/>
    <property type="match status" value="1"/>
</dbReference>
<dbReference type="Gene3D" id="3.30.160.20">
    <property type="match status" value="1"/>
</dbReference>
<dbReference type="Pfam" id="PF00472">
    <property type="entry name" value="RF-1"/>
    <property type="match status" value="1"/>
</dbReference>
<dbReference type="OrthoDB" id="270639at2759"/>
<reference evidence="2 3" key="2">
    <citation type="journal article" date="2013" name="PLoS ONE">
        <title>Whole genome mapping and re-organization of the nuclear and mitochondrial genomes of Babesia microti isolates.</title>
        <authorList>
            <person name="Cornillot E."/>
            <person name="Dassouli A."/>
            <person name="Garg A."/>
            <person name="Pachikara N."/>
            <person name="Randazzo S."/>
            <person name="Depoix D."/>
            <person name="Carcy B."/>
            <person name="Delbecq S."/>
            <person name="Frutos R."/>
            <person name="Silva J.C."/>
            <person name="Sutton R."/>
            <person name="Krause P.J."/>
            <person name="Mamoun C.B."/>
        </authorList>
    </citation>
    <scope>NUCLEOTIDE SEQUENCE [LARGE SCALE GENOMIC DNA]</scope>
    <source>
        <strain evidence="2 3">RI</strain>
    </source>
</reference>
<dbReference type="InterPro" id="IPR052104">
    <property type="entry name" value="Mito_Release_Factor_mL62"/>
</dbReference>
<dbReference type="SUPFAM" id="SSF110916">
    <property type="entry name" value="Peptidyl-tRNA hydrolase domain-like"/>
    <property type="match status" value="1"/>
</dbReference>
<dbReference type="PANTHER" id="PTHR11075">
    <property type="entry name" value="PEPTIDE CHAIN RELEASE FACTOR"/>
    <property type="match status" value="1"/>
</dbReference>
<dbReference type="RefSeq" id="XP_021338121.1">
    <property type="nucleotide sequence ID" value="XM_021483168.1"/>
</dbReference>
<dbReference type="GO" id="GO:0070126">
    <property type="term" value="P:mitochondrial translational termination"/>
    <property type="evidence" value="ECO:0007669"/>
    <property type="project" value="TreeGrafter"/>
</dbReference>
<name>A0A1R4AA88_BABMR</name>
<evidence type="ECO:0000313" key="3">
    <source>
        <dbReference type="Proteomes" id="UP000002899"/>
    </source>
</evidence>
<protein>
    <submittedName>
        <fullName evidence="2">Peptidyl-tRNA hydrolase ICT1 mitochondrial</fullName>
        <ecNumber evidence="2">3.1.1.29</ecNumber>
    </submittedName>
</protein>
<sequence>MHYLQNLHKFPCRHISIVPRNKLTAKYSRSSGPGGQSVNKSETKVQLRFHIDTADWLDDEVRRNLKITSKNKISSKGYLIVSSDIHSSRIYNYEQCIKLIQQAIDEAKDYKPKQQLAFLEQIQSSKSPQEILNYKLKRREEKFKFKRLKRMKNFCE</sequence>
<proteinExistence type="predicted"/>
<dbReference type="Proteomes" id="UP000002899">
    <property type="component" value="Chromosome II"/>
</dbReference>
<dbReference type="VEuPathDB" id="PiroplasmaDB:BMR1_02g01530"/>
<organism evidence="2 3">
    <name type="scientific">Babesia microti (strain RI)</name>
    <dbReference type="NCBI Taxonomy" id="1133968"/>
    <lineage>
        <taxon>Eukaryota</taxon>
        <taxon>Sar</taxon>
        <taxon>Alveolata</taxon>
        <taxon>Apicomplexa</taxon>
        <taxon>Aconoidasida</taxon>
        <taxon>Piroplasmida</taxon>
        <taxon>Babesiidae</taxon>
        <taxon>Babesia</taxon>
    </lineage>
</organism>
<dbReference type="EMBL" id="FO082872">
    <property type="protein sequence ID" value="SJK85912.1"/>
    <property type="molecule type" value="Genomic_DNA"/>
</dbReference>
<gene>
    <name evidence="2" type="ORF">BMR1_02g01530</name>
</gene>
<dbReference type="InterPro" id="IPR000352">
    <property type="entry name" value="Pep_chain_release_fac_I"/>
</dbReference>
<dbReference type="PANTHER" id="PTHR11075:SF54">
    <property type="entry name" value="LARGE RIBOSOMAL SUBUNIT PROTEIN ML62"/>
    <property type="match status" value="1"/>
</dbReference>
<dbReference type="KEGG" id="bmic:BMR1_02g01530"/>
<accession>A0A1R4AA88</accession>
<dbReference type="AlphaFoldDB" id="A0A1R4AA88"/>
<reference evidence="2 3" key="3">
    <citation type="journal article" date="2016" name="Sci. Rep.">
        <title>Genome-wide diversity and gene expression profiling of Babesia microti isolates identify polymorphic genes that mediate host-pathogen interactions.</title>
        <authorList>
            <person name="Silva J.C."/>
            <person name="Cornillot E."/>
            <person name="McCracken C."/>
            <person name="Usmani-Brown S."/>
            <person name="Dwivedi A."/>
            <person name="Ifeonu O.O."/>
            <person name="Crabtree J."/>
            <person name="Gotia H.T."/>
            <person name="Virji A.Z."/>
            <person name="Reynes C."/>
            <person name="Colinge J."/>
            <person name="Kumar V."/>
            <person name="Lawres L."/>
            <person name="Pazzi J.E."/>
            <person name="Pablo J.V."/>
            <person name="Hung C."/>
            <person name="Brancato J."/>
            <person name="Kumari P."/>
            <person name="Orvis J."/>
            <person name="Tretina K."/>
            <person name="Chibucos M."/>
            <person name="Ott S."/>
            <person name="Sadzewicz L."/>
            <person name="Sengamalay N."/>
            <person name="Shetty A.C."/>
            <person name="Su Q."/>
            <person name="Tallon L."/>
            <person name="Fraser C.M."/>
            <person name="Frutos R."/>
            <person name="Molina D.M."/>
            <person name="Krause P.J."/>
            <person name="Ben Mamoun C."/>
        </authorList>
    </citation>
    <scope>NUCLEOTIDE SEQUENCE [LARGE SCALE GENOMIC DNA]</scope>
    <source>
        <strain evidence="2 3">RI</strain>
    </source>
</reference>
<dbReference type="EC" id="3.1.1.29" evidence="2"/>
<reference evidence="2 3" key="1">
    <citation type="journal article" date="2012" name="Nucleic Acids Res.">
        <title>Sequencing of the smallest Apicomplexan genome from the human pathogen Babesia microti.</title>
        <authorList>
            <person name="Cornillot E."/>
            <person name="Hadj-Kaddour K."/>
            <person name="Dassouli A."/>
            <person name="Noel B."/>
            <person name="Ranwez V."/>
            <person name="Vacherie B."/>
            <person name="Augagneur Y."/>
            <person name="Bres V."/>
            <person name="Duclos A."/>
            <person name="Randazzo S."/>
            <person name="Carcy B."/>
            <person name="Debierre-Grockiego F."/>
            <person name="Delbecq S."/>
            <person name="Moubri-Menage K."/>
            <person name="Shams-Eldin H."/>
            <person name="Usmani-Brown S."/>
            <person name="Bringaud F."/>
            <person name="Wincker P."/>
            <person name="Vivares C.P."/>
            <person name="Schwarz R.T."/>
            <person name="Schetters T.P."/>
            <person name="Krause P.J."/>
            <person name="Gorenflot A."/>
            <person name="Berry V."/>
            <person name="Barbe V."/>
            <person name="Ben Mamoun C."/>
        </authorList>
    </citation>
    <scope>NUCLEOTIDE SEQUENCE [LARGE SCALE GENOMIC DNA]</scope>
    <source>
        <strain evidence="2 3">RI</strain>
    </source>
</reference>
<dbReference type="GO" id="GO:0016150">
    <property type="term" value="F:translation release factor activity, codon nonspecific"/>
    <property type="evidence" value="ECO:0007669"/>
    <property type="project" value="TreeGrafter"/>
</dbReference>
<keyword evidence="2" id="KW-0378">Hydrolase</keyword>
<evidence type="ECO:0000313" key="2">
    <source>
        <dbReference type="EMBL" id="SJK85912.1"/>
    </source>
</evidence>